<protein>
    <recommendedName>
        <fullName evidence="2">phosphoribosylamine--glycine ligase</fullName>
        <ecNumber evidence="2">6.3.4.13</ecNumber>
    </recommendedName>
    <alternativeName>
        <fullName evidence="9">Glycinamide ribonucleotide synthetase</fullName>
    </alternativeName>
    <alternativeName>
        <fullName evidence="10">Phosphoribosylglycinamide synthetase</fullName>
    </alternativeName>
</protein>
<dbReference type="SMART" id="SM01210">
    <property type="entry name" value="GARS_C"/>
    <property type="match status" value="1"/>
</dbReference>
<dbReference type="InterPro" id="IPR000115">
    <property type="entry name" value="PRibGlycinamide_synth"/>
</dbReference>
<evidence type="ECO:0000256" key="9">
    <source>
        <dbReference type="ARBA" id="ARBA00042242"/>
    </source>
</evidence>
<dbReference type="PANTHER" id="PTHR43472">
    <property type="entry name" value="PHOSPHORIBOSYLAMINE--GLYCINE LIGASE"/>
    <property type="match status" value="1"/>
</dbReference>
<evidence type="ECO:0000313" key="13">
    <source>
        <dbReference type="EMBL" id="KOO30338.1"/>
    </source>
</evidence>
<dbReference type="Gene3D" id="3.90.600.10">
    <property type="entry name" value="Phosphoribosylglycinamide synthetase, C-terminal domain"/>
    <property type="match status" value="1"/>
</dbReference>
<dbReference type="Pfam" id="PF00551">
    <property type="entry name" value="Formyl_trans_N"/>
    <property type="match status" value="1"/>
</dbReference>
<dbReference type="InterPro" id="IPR037123">
    <property type="entry name" value="PRibGlycinamide_synth_C_sf"/>
</dbReference>
<dbReference type="InterPro" id="IPR011054">
    <property type="entry name" value="Rudment_hybrid_motif"/>
</dbReference>
<keyword evidence="6" id="KW-0658">Purine biosynthesis</keyword>
<sequence>MKTAASATVLVIGSGARIPKFREFLSMDGAREYLEELGEGNYVVKADGFCGGKGVKVAGDHLSSIDEALAYCEECLPHFVLCERLRGEEFSVLSFTDGETLSHMPAVQDHKRAYEGDQGPNTGGMGTYTCEDHLLPFLSQKALDEARAINGACVRALRCELGELYRGILYGGYMLTPKGVMLIEFNARFGDPECINLLALLDHERTDFLTVCEATASGGLARVPVHFQPLASCCKYACPEGYPDTPLKGFEVDLSGLESPEFAFLGAIDRDAAGTLRGTGSRAVGVVALAADLNSAEARAEREVSAVKGSLFHRSDIGKEPLVASRVKRMLELQAAAAADGAPGGRVVRLGVLGSTRGSSLQPVLRALAAGVLRHVTINLVLSNKKDAGILRRAALHGLPHAHVPVNGRSRDAYDAEITQRLEEAGCDAVLCVGWMRILSAPFCMRWRQRALNVHPSLLPAFAGGMDLEVHSAVLAAGVPESGCTVHFIEEAVDGGQIVVQKRCPVLPLDTPESLKARVQPLEGVAFLEAIGIVAAQVRAAACSDPPALS</sequence>
<dbReference type="GO" id="GO:0004644">
    <property type="term" value="F:phosphoribosylglycinamide formyltransferase activity"/>
    <property type="evidence" value="ECO:0007669"/>
    <property type="project" value="InterPro"/>
</dbReference>
<organism evidence="13 14">
    <name type="scientific">Chrysochromulina tobinii</name>
    <dbReference type="NCBI Taxonomy" id="1460289"/>
    <lineage>
        <taxon>Eukaryota</taxon>
        <taxon>Haptista</taxon>
        <taxon>Haptophyta</taxon>
        <taxon>Prymnesiophyceae</taxon>
        <taxon>Prymnesiales</taxon>
        <taxon>Chrysochromulinaceae</taxon>
        <taxon>Chrysochromulina</taxon>
    </lineage>
</organism>
<evidence type="ECO:0000313" key="14">
    <source>
        <dbReference type="Proteomes" id="UP000037460"/>
    </source>
</evidence>
<comment type="caution">
    <text evidence="13">The sequence shown here is derived from an EMBL/GenBank/DDBJ whole genome shotgun (WGS) entry which is preliminary data.</text>
</comment>
<dbReference type="GO" id="GO:0006189">
    <property type="term" value="P:'de novo' IMP biosynthetic process"/>
    <property type="evidence" value="ECO:0007669"/>
    <property type="project" value="UniProtKB-UniPathway"/>
</dbReference>
<dbReference type="SUPFAM" id="SSF53328">
    <property type="entry name" value="Formyltransferase"/>
    <property type="match status" value="1"/>
</dbReference>
<keyword evidence="4" id="KW-0808">Transferase</keyword>
<dbReference type="InterPro" id="IPR013815">
    <property type="entry name" value="ATP_grasp_subdomain_1"/>
</dbReference>
<dbReference type="GO" id="GO:0005524">
    <property type="term" value="F:ATP binding"/>
    <property type="evidence" value="ECO:0007669"/>
    <property type="project" value="UniProtKB-UniRule"/>
</dbReference>
<comment type="similarity">
    <text evidence="8">Belongs to the GARS family.</text>
</comment>
<evidence type="ECO:0000256" key="8">
    <source>
        <dbReference type="ARBA" id="ARBA00038345"/>
    </source>
</evidence>
<dbReference type="PROSITE" id="PS00184">
    <property type="entry name" value="GARS"/>
    <property type="match status" value="1"/>
</dbReference>
<dbReference type="EMBL" id="JWZX01002246">
    <property type="protein sequence ID" value="KOO30338.1"/>
    <property type="molecule type" value="Genomic_DNA"/>
</dbReference>
<proteinExistence type="inferred from homology"/>
<dbReference type="UniPathway" id="UPA00074">
    <property type="reaction ID" value="UER00125"/>
</dbReference>
<evidence type="ECO:0000256" key="11">
    <source>
        <dbReference type="PROSITE-ProRule" id="PRU00409"/>
    </source>
</evidence>
<evidence type="ECO:0000259" key="12">
    <source>
        <dbReference type="PROSITE" id="PS50975"/>
    </source>
</evidence>
<dbReference type="SUPFAM" id="SSF51246">
    <property type="entry name" value="Rudiment single hybrid motif"/>
    <property type="match status" value="1"/>
</dbReference>
<dbReference type="Gene3D" id="3.30.1490.20">
    <property type="entry name" value="ATP-grasp fold, A domain"/>
    <property type="match status" value="1"/>
</dbReference>
<keyword evidence="5 11" id="KW-0547">Nucleotide-binding</keyword>
<dbReference type="PROSITE" id="PS50975">
    <property type="entry name" value="ATP_GRASP"/>
    <property type="match status" value="1"/>
</dbReference>
<dbReference type="GO" id="GO:0046872">
    <property type="term" value="F:metal ion binding"/>
    <property type="evidence" value="ECO:0007669"/>
    <property type="project" value="InterPro"/>
</dbReference>
<dbReference type="HAMAP" id="MF_01930">
    <property type="entry name" value="PurN"/>
    <property type="match status" value="1"/>
</dbReference>
<evidence type="ECO:0000256" key="4">
    <source>
        <dbReference type="ARBA" id="ARBA00022679"/>
    </source>
</evidence>
<gene>
    <name evidence="13" type="ORF">Ctob_002353</name>
</gene>
<dbReference type="Pfam" id="PF01071">
    <property type="entry name" value="GARS_A"/>
    <property type="match status" value="1"/>
</dbReference>
<dbReference type="InterPro" id="IPR036477">
    <property type="entry name" value="Formyl_transf_N_sf"/>
</dbReference>
<evidence type="ECO:0000256" key="1">
    <source>
        <dbReference type="ARBA" id="ARBA00005174"/>
    </source>
</evidence>
<dbReference type="InterPro" id="IPR004607">
    <property type="entry name" value="GART"/>
</dbReference>
<dbReference type="SMART" id="SM01209">
    <property type="entry name" value="GARS_A"/>
    <property type="match status" value="1"/>
</dbReference>
<reference evidence="14" key="1">
    <citation type="journal article" date="2015" name="PLoS Genet.">
        <title>Genome Sequence and Transcriptome Analyses of Chrysochromulina tobin: Metabolic Tools for Enhanced Algal Fitness in the Prominent Order Prymnesiales (Haptophyceae).</title>
        <authorList>
            <person name="Hovde B.T."/>
            <person name="Deodato C.R."/>
            <person name="Hunsperger H.M."/>
            <person name="Ryken S.A."/>
            <person name="Yost W."/>
            <person name="Jha R.K."/>
            <person name="Patterson J."/>
            <person name="Monnat R.J. Jr."/>
            <person name="Barlow S.B."/>
            <person name="Starkenburg S.R."/>
            <person name="Cattolico R.A."/>
        </authorList>
    </citation>
    <scope>NUCLEOTIDE SEQUENCE</scope>
    <source>
        <strain evidence="14">CCMP291</strain>
    </source>
</reference>
<dbReference type="InterPro" id="IPR020559">
    <property type="entry name" value="PRibGlycinamide_synth_CS"/>
</dbReference>
<dbReference type="Gene3D" id="3.40.50.170">
    <property type="entry name" value="Formyl transferase, N-terminal domain"/>
    <property type="match status" value="1"/>
</dbReference>
<feature type="domain" description="ATP-grasp" evidence="12">
    <location>
        <begin position="8"/>
        <end position="217"/>
    </location>
</feature>
<dbReference type="InterPro" id="IPR020560">
    <property type="entry name" value="PRibGlycinamide_synth_C-dom"/>
</dbReference>
<dbReference type="SUPFAM" id="SSF56059">
    <property type="entry name" value="Glutathione synthetase ATP-binding domain-like"/>
    <property type="match status" value="1"/>
</dbReference>
<keyword evidence="14" id="KW-1185">Reference proteome</keyword>
<evidence type="ECO:0000256" key="2">
    <source>
        <dbReference type="ARBA" id="ARBA00013255"/>
    </source>
</evidence>
<keyword evidence="7 11" id="KW-0067">ATP-binding</keyword>
<evidence type="ECO:0000256" key="10">
    <source>
        <dbReference type="ARBA" id="ARBA00042864"/>
    </source>
</evidence>
<dbReference type="GO" id="GO:0009113">
    <property type="term" value="P:purine nucleobase biosynthetic process"/>
    <property type="evidence" value="ECO:0007669"/>
    <property type="project" value="InterPro"/>
</dbReference>
<dbReference type="InterPro" id="IPR020561">
    <property type="entry name" value="PRibGlycinamid_synth_ATP-grasp"/>
</dbReference>
<name>A0A0M0JW14_9EUKA</name>
<dbReference type="EC" id="6.3.4.13" evidence="2"/>
<evidence type="ECO:0000256" key="7">
    <source>
        <dbReference type="ARBA" id="ARBA00022840"/>
    </source>
</evidence>
<dbReference type="InterPro" id="IPR002376">
    <property type="entry name" value="Formyl_transf_N"/>
</dbReference>
<evidence type="ECO:0000256" key="5">
    <source>
        <dbReference type="ARBA" id="ARBA00022741"/>
    </source>
</evidence>
<dbReference type="Gene3D" id="3.30.470.20">
    <property type="entry name" value="ATP-grasp fold, B domain"/>
    <property type="match status" value="1"/>
</dbReference>
<dbReference type="InterPro" id="IPR011761">
    <property type="entry name" value="ATP-grasp"/>
</dbReference>
<dbReference type="AlphaFoldDB" id="A0A0M0JW14"/>
<evidence type="ECO:0000256" key="6">
    <source>
        <dbReference type="ARBA" id="ARBA00022755"/>
    </source>
</evidence>
<dbReference type="OrthoDB" id="2018833at2759"/>
<dbReference type="Pfam" id="PF02843">
    <property type="entry name" value="GARS_C"/>
    <property type="match status" value="1"/>
</dbReference>
<comment type="pathway">
    <text evidence="1">Purine metabolism; IMP biosynthesis via de novo pathway; N(1)-(5-phospho-D-ribosyl)glycinamide from 5-phospho-alpha-D-ribose 1-diphosphate: step 2/2.</text>
</comment>
<dbReference type="CDD" id="cd08645">
    <property type="entry name" value="FMT_core_GART"/>
    <property type="match status" value="1"/>
</dbReference>
<dbReference type="PANTHER" id="PTHR43472:SF1">
    <property type="entry name" value="PHOSPHORIBOSYLAMINE--GLYCINE LIGASE, CHLOROPLASTIC"/>
    <property type="match status" value="1"/>
</dbReference>
<keyword evidence="3" id="KW-0436">Ligase</keyword>
<accession>A0A0M0JW14</accession>
<dbReference type="Proteomes" id="UP000037460">
    <property type="component" value="Unassembled WGS sequence"/>
</dbReference>
<dbReference type="GO" id="GO:0004637">
    <property type="term" value="F:phosphoribosylamine-glycine ligase activity"/>
    <property type="evidence" value="ECO:0007669"/>
    <property type="project" value="UniProtKB-EC"/>
</dbReference>
<dbReference type="NCBIfam" id="TIGR00639">
    <property type="entry name" value="PurN"/>
    <property type="match status" value="1"/>
</dbReference>
<evidence type="ECO:0000256" key="3">
    <source>
        <dbReference type="ARBA" id="ARBA00022598"/>
    </source>
</evidence>